<name>A0A3L8R519_STRRN</name>
<organism evidence="4 5">
    <name type="scientific">Streptomyces rapamycinicus (strain ATCC 29253 / DSM 41530 / NRRL 5491 / AYB-994)</name>
    <name type="common">Streptomyces hygroscopicus (strain ATCC 29253)</name>
    <dbReference type="NCBI Taxonomy" id="1343740"/>
    <lineage>
        <taxon>Bacteria</taxon>
        <taxon>Bacillati</taxon>
        <taxon>Actinomycetota</taxon>
        <taxon>Actinomycetes</taxon>
        <taxon>Kitasatosporales</taxon>
        <taxon>Streptomycetaceae</taxon>
        <taxon>Streptomyces</taxon>
        <taxon>Streptomyces violaceusniger group</taxon>
    </lineage>
</organism>
<feature type="compositionally biased region" description="Basic and acidic residues" evidence="3">
    <location>
        <begin position="34"/>
        <end position="44"/>
    </location>
</feature>
<accession>A0A3L8R519</accession>
<comment type="caution">
    <text evidence="4">The sequence shown here is derived from an EMBL/GenBank/DDBJ whole genome shotgun (WGS) entry which is preliminary data.</text>
</comment>
<gene>
    <name evidence="2" type="primary">ureD</name>
    <name evidence="4" type="ORF">D3C57_135760</name>
</gene>
<evidence type="ECO:0000256" key="3">
    <source>
        <dbReference type="SAM" id="MobiDB-lite"/>
    </source>
</evidence>
<proteinExistence type="inferred from homology"/>
<sequence length="347" mass="34265">MTPAPDAAPGPERPRAAAPAGVPPHPAPRMPGSAREREAPDTRRAPAASVMTAASATTAASGAAGTSATTCASGATRVSGAAAAASGAAGTSPTTGISGPVVRATARLVAEADGRGGTALPVLAGDGPLALRRTRGVGGEACVTVVGAMSAPLGGDRIALEATAGPGARLRIGSAAATIALPGRAAGPAYYEIRLTVADGATLHWLPEPLISAHGSELLMTTRVELAPTARLVLREEQILGRTGESPGHLTSRLTVHRAGRPLLDQEFAHGPGAPGWDGGAVLGGHRAVGQLLVVDPAYDARPIVSRRLAESAVLTPLTGPAALATAVAPDALHLRRALDAAVAAVG</sequence>
<comment type="subunit">
    <text evidence="2">UreD, UreF and UreG form a complex that acts as a GTP-hydrolysis-dependent molecular chaperone, activating the urease apoprotein by helping to assemble the nickel containing metallocenter of UreC. The UreE protein probably delivers the nickel.</text>
</comment>
<protein>
    <recommendedName>
        <fullName evidence="2">Urease accessory protein UreD</fullName>
    </recommendedName>
</protein>
<evidence type="ECO:0000256" key="1">
    <source>
        <dbReference type="ARBA" id="ARBA00023186"/>
    </source>
</evidence>
<dbReference type="GO" id="GO:0016151">
    <property type="term" value="F:nickel cation binding"/>
    <property type="evidence" value="ECO:0007669"/>
    <property type="project" value="UniProtKB-UniRule"/>
</dbReference>
<dbReference type="InterPro" id="IPR002669">
    <property type="entry name" value="UreD"/>
</dbReference>
<evidence type="ECO:0000256" key="2">
    <source>
        <dbReference type="HAMAP-Rule" id="MF_01384"/>
    </source>
</evidence>
<dbReference type="HAMAP" id="MF_01384">
    <property type="entry name" value="UreD"/>
    <property type="match status" value="1"/>
</dbReference>
<evidence type="ECO:0000313" key="4">
    <source>
        <dbReference type="EMBL" id="RLV74696.1"/>
    </source>
</evidence>
<dbReference type="AlphaFoldDB" id="A0A3L8R519"/>
<evidence type="ECO:0000313" key="5">
    <source>
        <dbReference type="Proteomes" id="UP000281594"/>
    </source>
</evidence>
<feature type="region of interest" description="Disordered" evidence="3">
    <location>
        <begin position="1"/>
        <end position="67"/>
    </location>
</feature>
<comment type="subcellular location">
    <subcellularLocation>
        <location evidence="2">Cytoplasm</location>
    </subcellularLocation>
</comment>
<reference evidence="4 5" key="1">
    <citation type="journal article" date="2018" name="J. Biol. Chem.">
        <title>Discovery of the actinoplanic acid pathway in Streptomyces rapamycinicus reveals a genetically conserved synergism with rapamycin.</title>
        <authorList>
            <person name="Mrak P."/>
            <person name="Krastel P."/>
            <person name="Pivk Lukancic P."/>
            <person name="Tao J."/>
            <person name="Pistorius D."/>
            <person name="Moore C.M."/>
        </authorList>
    </citation>
    <scope>NUCLEOTIDE SEQUENCE [LARGE SCALE GENOMIC DNA]</scope>
    <source>
        <strain evidence="4 5">NRRL 5491</strain>
    </source>
</reference>
<dbReference type="Pfam" id="PF01774">
    <property type="entry name" value="UreD"/>
    <property type="match status" value="1"/>
</dbReference>
<feature type="compositionally biased region" description="Low complexity" evidence="3">
    <location>
        <begin position="1"/>
        <end position="20"/>
    </location>
</feature>
<feature type="compositionally biased region" description="Low complexity" evidence="3">
    <location>
        <begin position="45"/>
        <end position="67"/>
    </location>
</feature>
<keyword evidence="2" id="KW-0996">Nickel insertion</keyword>
<dbReference type="GO" id="GO:0005737">
    <property type="term" value="C:cytoplasm"/>
    <property type="evidence" value="ECO:0007669"/>
    <property type="project" value="UniProtKB-SubCell"/>
</dbReference>
<dbReference type="Proteomes" id="UP000281594">
    <property type="component" value="Unassembled WGS sequence"/>
</dbReference>
<comment type="function">
    <text evidence="2">Required for maturation of urease via the functional incorporation of the urease nickel metallocenter.</text>
</comment>
<keyword evidence="2" id="KW-0963">Cytoplasm</keyword>
<comment type="similarity">
    <text evidence="2">Belongs to the UreD family.</text>
</comment>
<dbReference type="STRING" id="1343740.M271_07750"/>
<dbReference type="EMBL" id="QYCY01000002">
    <property type="protein sequence ID" value="RLV74696.1"/>
    <property type="molecule type" value="Genomic_DNA"/>
</dbReference>
<keyword evidence="1 2" id="KW-0143">Chaperone</keyword>